<name>A0A516GB45_9MICO</name>
<dbReference type="PROSITE" id="PS50935">
    <property type="entry name" value="SSB"/>
    <property type="match status" value="1"/>
</dbReference>
<keyword evidence="4" id="KW-1185">Reference proteome</keyword>
<evidence type="ECO:0000313" key="4">
    <source>
        <dbReference type="Proteomes" id="UP000315395"/>
    </source>
</evidence>
<dbReference type="Gene3D" id="2.40.50.140">
    <property type="entry name" value="Nucleic acid-binding proteins"/>
    <property type="match status" value="1"/>
</dbReference>
<evidence type="ECO:0000313" key="3">
    <source>
        <dbReference type="EMBL" id="QDO88718.1"/>
    </source>
</evidence>
<evidence type="ECO:0000256" key="1">
    <source>
        <dbReference type="ARBA" id="ARBA00023125"/>
    </source>
</evidence>
<gene>
    <name evidence="3" type="ORF">FNH13_10590</name>
</gene>
<keyword evidence="1 2" id="KW-0238">DNA-binding</keyword>
<dbReference type="SUPFAM" id="SSF50249">
    <property type="entry name" value="Nucleic acid-binding proteins"/>
    <property type="match status" value="1"/>
</dbReference>
<sequence length="133" mass="14596">MSPPTSAPVSPPVETVNSVHLLGRVSWGPESRVLPSGDEVVQLRVVVPRSPRRGRGASAGRSQVDAIEVACWSARTRAAALRLAVDDYVDLEGSLHRRFYAAGQGRASRYEVEARRLRRVRPTSGRRQEGAQR</sequence>
<accession>A0A516GB45</accession>
<reference evidence="3 4" key="1">
    <citation type="submission" date="2019-07" db="EMBL/GenBank/DDBJ databases">
        <title>complete genome sequencing of Ornithinimicrobium sp. H23M54.</title>
        <authorList>
            <person name="Bae J.-W."/>
            <person name="Lee S.-Y."/>
        </authorList>
    </citation>
    <scope>NUCLEOTIDE SEQUENCE [LARGE SCALE GENOMIC DNA]</scope>
    <source>
        <strain evidence="3 4">H23M54</strain>
    </source>
</reference>
<evidence type="ECO:0000256" key="2">
    <source>
        <dbReference type="PROSITE-ProRule" id="PRU00252"/>
    </source>
</evidence>
<dbReference type="GO" id="GO:0003697">
    <property type="term" value="F:single-stranded DNA binding"/>
    <property type="evidence" value="ECO:0007669"/>
    <property type="project" value="InterPro"/>
</dbReference>
<dbReference type="Proteomes" id="UP000315395">
    <property type="component" value="Chromosome"/>
</dbReference>
<proteinExistence type="predicted"/>
<protein>
    <submittedName>
        <fullName evidence="3">Single-stranded DNA-binding protein</fullName>
    </submittedName>
</protein>
<dbReference type="RefSeq" id="WP_143783395.1">
    <property type="nucleotide sequence ID" value="NZ_CP041616.1"/>
</dbReference>
<dbReference type="EMBL" id="CP041616">
    <property type="protein sequence ID" value="QDO88718.1"/>
    <property type="molecule type" value="Genomic_DNA"/>
</dbReference>
<dbReference type="InterPro" id="IPR000424">
    <property type="entry name" value="Primosome_PriB/ssb"/>
</dbReference>
<dbReference type="InterPro" id="IPR012340">
    <property type="entry name" value="NA-bd_OB-fold"/>
</dbReference>
<dbReference type="KEGG" id="orz:FNH13_10590"/>
<organism evidence="3 4">
    <name type="scientific">Ornithinimicrobium ciconiae</name>
    <dbReference type="NCBI Taxonomy" id="2594265"/>
    <lineage>
        <taxon>Bacteria</taxon>
        <taxon>Bacillati</taxon>
        <taxon>Actinomycetota</taxon>
        <taxon>Actinomycetes</taxon>
        <taxon>Micrococcales</taxon>
        <taxon>Ornithinimicrobiaceae</taxon>
        <taxon>Ornithinimicrobium</taxon>
    </lineage>
</organism>
<dbReference type="AlphaFoldDB" id="A0A516GB45"/>
<dbReference type="OrthoDB" id="5186768at2"/>
<dbReference type="Pfam" id="PF00436">
    <property type="entry name" value="SSB"/>
    <property type="match status" value="1"/>
</dbReference>